<dbReference type="HOGENOM" id="CLU_030705_1_0_4"/>
<dbReference type="InterPro" id="IPR023753">
    <property type="entry name" value="FAD/NAD-binding_dom"/>
</dbReference>
<feature type="domain" description="FAD/NAD(P)-binding" evidence="3">
    <location>
        <begin position="5"/>
        <end position="322"/>
    </location>
</feature>
<dbReference type="Pfam" id="PF04324">
    <property type="entry name" value="Fer2_BFD"/>
    <property type="match status" value="1"/>
</dbReference>
<dbReference type="PIRSF" id="PIRSF037495">
    <property type="entry name" value="Opine_OX_OoxA/HcnB"/>
    <property type="match status" value="1"/>
</dbReference>
<protein>
    <submittedName>
        <fullName evidence="4">BFD domain protein (2Fe-2S)-binding domain protein</fullName>
    </submittedName>
</protein>
<dbReference type="InterPro" id="IPR007419">
    <property type="entry name" value="BFD-like_2Fe2S-bd_dom"/>
</dbReference>
<dbReference type="Proteomes" id="UP000001739">
    <property type="component" value="Chromosome 2"/>
</dbReference>
<proteinExistence type="predicted"/>
<dbReference type="InterPro" id="IPR036188">
    <property type="entry name" value="FAD/NAD-bd_sf"/>
</dbReference>
<dbReference type="PRINTS" id="PR00469">
    <property type="entry name" value="PNDRDTASEII"/>
</dbReference>
<dbReference type="AlphaFoldDB" id="B2TB94"/>
<evidence type="ECO:0000313" key="4">
    <source>
        <dbReference type="EMBL" id="ACD20836.1"/>
    </source>
</evidence>
<dbReference type="InterPro" id="IPR017224">
    <property type="entry name" value="Opine_Oxase_asu/HCN_bsu"/>
</dbReference>
<dbReference type="PRINTS" id="PR00368">
    <property type="entry name" value="FADPNR"/>
</dbReference>
<gene>
    <name evidence="4" type="ordered locus">Bphyt_6533</name>
</gene>
<organism evidence="4 5">
    <name type="scientific">Paraburkholderia phytofirmans (strain DSM 17436 / LMG 22146 / PsJN)</name>
    <name type="common">Burkholderia phytofirmans</name>
    <dbReference type="NCBI Taxonomy" id="398527"/>
    <lineage>
        <taxon>Bacteria</taxon>
        <taxon>Pseudomonadati</taxon>
        <taxon>Pseudomonadota</taxon>
        <taxon>Betaproteobacteria</taxon>
        <taxon>Burkholderiales</taxon>
        <taxon>Burkholderiaceae</taxon>
        <taxon>Paraburkholderia</taxon>
    </lineage>
</organism>
<dbReference type="Pfam" id="PF07992">
    <property type="entry name" value="Pyr_redox_2"/>
    <property type="match status" value="1"/>
</dbReference>
<evidence type="ECO:0000259" key="3">
    <source>
        <dbReference type="Pfam" id="PF07992"/>
    </source>
</evidence>
<reference evidence="4 5" key="1">
    <citation type="journal article" date="2011" name="J. Bacteriol.">
        <title>Complete genome sequence of the plant growth-promoting endophyte Burkholderia phytofirmans strain PsJN.</title>
        <authorList>
            <person name="Weilharter A."/>
            <person name="Mitter B."/>
            <person name="Shin M.V."/>
            <person name="Chain P.S."/>
            <person name="Nowak J."/>
            <person name="Sessitsch A."/>
        </authorList>
    </citation>
    <scope>NUCLEOTIDE SEQUENCE [LARGE SCALE GENOMIC DNA]</scope>
    <source>
        <strain evidence="5">DSM 17436 / LMG 22146 / PsJN</strain>
    </source>
</reference>
<name>B2TB94_PARPJ</name>
<keyword evidence="1" id="KW-0560">Oxidoreductase</keyword>
<dbReference type="Gene3D" id="1.10.10.1100">
    <property type="entry name" value="BFD-like [2Fe-2S]-binding domain"/>
    <property type="match status" value="1"/>
</dbReference>
<dbReference type="SUPFAM" id="SSF51905">
    <property type="entry name" value="FAD/NAD(P)-binding domain"/>
    <property type="match status" value="1"/>
</dbReference>
<feature type="domain" description="BFD-like [2Fe-2S]-binding" evidence="2">
    <location>
        <begin position="380"/>
        <end position="431"/>
    </location>
</feature>
<dbReference type="eggNOG" id="COG0446">
    <property type="taxonomic scope" value="Bacteria"/>
</dbReference>
<accession>B2TB94</accession>
<dbReference type="CDD" id="cd19946">
    <property type="entry name" value="GlpA-like_Fer2_BFD-like"/>
    <property type="match status" value="1"/>
</dbReference>
<dbReference type="PANTHER" id="PTHR42949:SF3">
    <property type="entry name" value="ANAEROBIC GLYCEROL-3-PHOSPHATE DEHYDROGENASE SUBUNIT B"/>
    <property type="match status" value="1"/>
</dbReference>
<dbReference type="KEGG" id="bpy:Bphyt_6533"/>
<evidence type="ECO:0000313" key="5">
    <source>
        <dbReference type="Proteomes" id="UP000001739"/>
    </source>
</evidence>
<dbReference type="OrthoDB" id="9801699at2"/>
<dbReference type="STRING" id="398527.Bphyt_6533"/>
<sequence precursor="true">MKKRFDLAIIGAGPAGVAAAIRASKLGLSVLVLDEQPAPGGQIWRAVEARKNSAVADVLGDEYRKGASYIAEFRRSGVTYEPNSRVWQIEPGWEVFSTRDGVARSHDANRILVATGAQERPAPFQGWTTPGVMTVGAAQILLKSSGEVPDSPVWIAGSGPLPLLYIAQLLRAGGSVAGWLDTTPPGAFRRTVPHLLEALTGWKDLVKGLRWMNELRTAGVKIEKGVSTVRAVAGLDGHLAHVEYGMASGTTRKVLAQLLLVHEGVVPSIHVAQVIGCKHRWHPTQHCLVPETNEWGKTTSPGIFVAGDGAGIGGAAAAVTKGELAAIGIAKDLDLLTDEAAVSLSVPLRKSLKKQLATRPMLDSRYTLRQEVTSPADETIVCRCEELRAQEVREAAMSGTTSPDRIKSLIRAGMGPCQGRQCGYTVSNLIAATQHKPVREVGFYRVRPPLKPLTLDELASLDISENSKTSV</sequence>
<dbReference type="InterPro" id="IPR041854">
    <property type="entry name" value="BFD-like_2Fe2S-bd_dom_sf"/>
</dbReference>
<dbReference type="EMBL" id="CP001053">
    <property type="protein sequence ID" value="ACD20836.1"/>
    <property type="molecule type" value="Genomic_DNA"/>
</dbReference>
<dbReference type="Gene3D" id="3.50.50.60">
    <property type="entry name" value="FAD/NAD(P)-binding domain"/>
    <property type="match status" value="2"/>
</dbReference>
<dbReference type="GO" id="GO:0016491">
    <property type="term" value="F:oxidoreductase activity"/>
    <property type="evidence" value="ECO:0007669"/>
    <property type="project" value="UniProtKB-KW"/>
</dbReference>
<dbReference type="RefSeq" id="WP_012428340.1">
    <property type="nucleotide sequence ID" value="NC_010676.1"/>
</dbReference>
<dbReference type="PANTHER" id="PTHR42949">
    <property type="entry name" value="ANAEROBIC GLYCEROL-3-PHOSPHATE DEHYDROGENASE SUBUNIT B"/>
    <property type="match status" value="1"/>
</dbReference>
<evidence type="ECO:0000256" key="1">
    <source>
        <dbReference type="ARBA" id="ARBA00023002"/>
    </source>
</evidence>
<dbReference type="InterPro" id="IPR051691">
    <property type="entry name" value="Metab_Enz_Cyan_OpOx_G3PDH"/>
</dbReference>
<evidence type="ECO:0000259" key="2">
    <source>
        <dbReference type="Pfam" id="PF04324"/>
    </source>
</evidence>